<dbReference type="InterPro" id="IPR038832">
    <property type="entry name" value="CDCA3"/>
</dbReference>
<feature type="compositionally biased region" description="Low complexity" evidence="1">
    <location>
        <begin position="149"/>
        <end position="165"/>
    </location>
</feature>
<dbReference type="EMBL" id="VULE01002327">
    <property type="protein sequence ID" value="KAF1519118.1"/>
    <property type="molecule type" value="Genomic_DNA"/>
</dbReference>
<feature type="non-terminal residue" evidence="2">
    <location>
        <position position="297"/>
    </location>
</feature>
<sequence>MGVSGSVPATPRNKHLAHVRDPRSPSAGILRTPIEVVSSPAGSPQPGPAEPAAGTSQDRDPRSPTPGISRTPMRAASGGERGRRGKAGGLHGAARPLTPSSILPSPADSVDRLVKQLSEAFGAEAAPQEPAPPGATCPAEEPAAEEPARWSSPPAGGPGTAAPSGEEAERPPSPSAALARPARVAAPGFSGKCSVWWVTQPRLRVPGGLHGSKPVRRKTNNKVMATSGGTGRSPLSILQDDNSPSAPAPRQSKRHMLGENLGEKKEVTVDLSRSLKSGNCAWSDLNKENQQCPFVEN</sequence>
<name>A0A8J4JEQ9_EUDSL</name>
<comment type="caution">
    <text evidence="2">The sequence shown here is derived from an EMBL/GenBank/DDBJ whole genome shotgun (WGS) entry which is preliminary data.</text>
</comment>
<keyword evidence="2" id="KW-0132">Cell division</keyword>
<proteinExistence type="predicted"/>
<gene>
    <name evidence="2" type="primary">Cdca3</name>
    <name evidence="2" type="ORF">FQV14_0009274</name>
</gene>
<evidence type="ECO:0000313" key="2">
    <source>
        <dbReference type="EMBL" id="KAF1519118.1"/>
    </source>
</evidence>
<organism evidence="2 3">
    <name type="scientific">Eudyptes sclateri</name>
    <name type="common">Erect-crested penguin</name>
    <dbReference type="NCBI Taxonomy" id="92688"/>
    <lineage>
        <taxon>Eukaryota</taxon>
        <taxon>Metazoa</taxon>
        <taxon>Chordata</taxon>
        <taxon>Craniata</taxon>
        <taxon>Vertebrata</taxon>
        <taxon>Euteleostomi</taxon>
        <taxon>Archelosauria</taxon>
        <taxon>Archosauria</taxon>
        <taxon>Dinosauria</taxon>
        <taxon>Saurischia</taxon>
        <taxon>Theropoda</taxon>
        <taxon>Coelurosauria</taxon>
        <taxon>Aves</taxon>
        <taxon>Neognathae</taxon>
        <taxon>Neoaves</taxon>
        <taxon>Aequornithes</taxon>
        <taxon>Sphenisciformes</taxon>
        <taxon>Spheniscidae</taxon>
        <taxon>Eudyptes</taxon>
    </lineage>
</organism>
<protein>
    <submittedName>
        <fullName evidence="2">Cell division cycle-associated protein 3</fullName>
    </submittedName>
</protein>
<dbReference type="PANTHER" id="PTHR34756">
    <property type="entry name" value="CELL DIVISION CYCLE-ASSOCIATED PROTEIN 3"/>
    <property type="match status" value="1"/>
</dbReference>
<feature type="region of interest" description="Disordered" evidence="1">
    <location>
        <begin position="1"/>
        <end position="184"/>
    </location>
</feature>
<keyword evidence="3" id="KW-1185">Reference proteome</keyword>
<feature type="non-terminal residue" evidence="2">
    <location>
        <position position="1"/>
    </location>
</feature>
<feature type="compositionally biased region" description="Low complexity" evidence="1">
    <location>
        <begin position="119"/>
        <end position="128"/>
    </location>
</feature>
<keyword evidence="2" id="KW-0131">Cell cycle</keyword>
<feature type="region of interest" description="Disordered" evidence="1">
    <location>
        <begin position="204"/>
        <end position="265"/>
    </location>
</feature>
<dbReference type="AlphaFoldDB" id="A0A8J4JEQ9"/>
<evidence type="ECO:0000313" key="3">
    <source>
        <dbReference type="Proteomes" id="UP000725257"/>
    </source>
</evidence>
<reference evidence="2 3" key="1">
    <citation type="journal article" date="2019" name="Gigascience">
        <title>High-coverage genomes to elucidate the evolution of penguins.</title>
        <authorList>
            <person name="Pan H."/>
            <person name="Cole T.L."/>
            <person name="Bi X."/>
            <person name="Fang M."/>
            <person name="Zhou C."/>
            <person name="Yang Z."/>
            <person name="Ksepka D.T."/>
            <person name="Hart T."/>
            <person name="Bouzat J.L."/>
            <person name="Argilla L.S."/>
            <person name="Bertelsen M.F."/>
            <person name="Boersma P.D."/>
            <person name="Bost C.A."/>
            <person name="Cherel Y."/>
            <person name="Dann P."/>
            <person name="Fiddaman S.R."/>
            <person name="Howard P."/>
            <person name="Labuschagne K."/>
            <person name="Mattern T."/>
            <person name="Miller G."/>
            <person name="Parker P."/>
            <person name="Phillips R.A."/>
            <person name="Quillfeldt P."/>
            <person name="Ryan P.G."/>
            <person name="Taylor H."/>
            <person name="Thompson D.R."/>
            <person name="Young M.J."/>
            <person name="Ellegaard M.R."/>
            <person name="Gilbert M.T.P."/>
            <person name="Sinding M.S."/>
            <person name="Pacheco G."/>
            <person name="Shepherd L.D."/>
            <person name="Tennyson A.J.D."/>
            <person name="Grosser S."/>
            <person name="Kay E."/>
            <person name="Nupen L.J."/>
            <person name="Ellenberg U."/>
            <person name="Houston D.M."/>
            <person name="Reeve A.H."/>
            <person name="Johnson K."/>
            <person name="Masello J.F."/>
            <person name="Stracke T."/>
            <person name="McKinlay B."/>
            <person name="Borboroglu P.G."/>
            <person name="Zhang D.X."/>
            <person name="Zhang G."/>
        </authorList>
    </citation>
    <scope>NUCLEOTIDE SEQUENCE [LARGE SCALE GENOMIC DNA]</scope>
    <source>
        <strain evidence="2">Ant 5</strain>
    </source>
</reference>
<dbReference type="GO" id="GO:0051301">
    <property type="term" value="P:cell division"/>
    <property type="evidence" value="ECO:0007669"/>
    <property type="project" value="UniProtKB-KW"/>
</dbReference>
<dbReference type="Proteomes" id="UP000725257">
    <property type="component" value="Unassembled WGS sequence"/>
</dbReference>
<dbReference type="PANTHER" id="PTHR34756:SF1">
    <property type="entry name" value="CELL DIVISION CYCLE-ASSOCIATED PROTEIN 3"/>
    <property type="match status" value="1"/>
</dbReference>
<evidence type="ECO:0000256" key="1">
    <source>
        <dbReference type="SAM" id="MobiDB-lite"/>
    </source>
</evidence>
<accession>A0A8J4JEQ9</accession>
<feature type="compositionally biased region" description="Low complexity" evidence="1">
    <location>
        <begin position="175"/>
        <end position="184"/>
    </location>
</feature>